<gene>
    <name evidence="1" type="ORF">GMDG_00349</name>
</gene>
<dbReference type="Gene3D" id="3.40.50.1820">
    <property type="entry name" value="alpha/beta hydrolase"/>
    <property type="match status" value="1"/>
</dbReference>
<sequence>MGGGFEALIDVGDANNFYNHGQLLPENFIETAKSKGYDHNYFFMHVLRRPHQLP</sequence>
<evidence type="ECO:0000313" key="1">
    <source>
        <dbReference type="EMBL" id="ELR06732.1"/>
    </source>
</evidence>
<dbReference type="STRING" id="658429.L8G0T5"/>
<proteinExistence type="predicted"/>
<dbReference type="AlphaFoldDB" id="L8G0T5"/>
<accession>L8G0T5</accession>
<evidence type="ECO:0000313" key="2">
    <source>
        <dbReference type="Proteomes" id="UP000011064"/>
    </source>
</evidence>
<dbReference type="Proteomes" id="UP000011064">
    <property type="component" value="Unassembled WGS sequence"/>
</dbReference>
<dbReference type="EMBL" id="GL573171">
    <property type="protein sequence ID" value="ELR06732.1"/>
    <property type="molecule type" value="Genomic_DNA"/>
</dbReference>
<dbReference type="InParanoid" id="L8G0T5"/>
<dbReference type="OrthoDB" id="420518at2759"/>
<protein>
    <submittedName>
        <fullName evidence="1">Uncharacterized protein</fullName>
    </submittedName>
</protein>
<dbReference type="VEuPathDB" id="FungiDB:GMDG_00349"/>
<dbReference type="HOGENOM" id="CLU_3051386_0_0_1"/>
<keyword evidence="2" id="KW-1185">Reference proteome</keyword>
<organism evidence="1 2">
    <name type="scientific">Pseudogymnoascus destructans (strain ATCC MYA-4855 / 20631-21)</name>
    <name type="common">Bat white-nose syndrome fungus</name>
    <name type="synonym">Geomyces destructans</name>
    <dbReference type="NCBI Taxonomy" id="658429"/>
    <lineage>
        <taxon>Eukaryota</taxon>
        <taxon>Fungi</taxon>
        <taxon>Dikarya</taxon>
        <taxon>Ascomycota</taxon>
        <taxon>Pezizomycotina</taxon>
        <taxon>Leotiomycetes</taxon>
        <taxon>Thelebolales</taxon>
        <taxon>Thelebolaceae</taxon>
        <taxon>Pseudogymnoascus</taxon>
    </lineage>
</organism>
<dbReference type="InterPro" id="IPR029058">
    <property type="entry name" value="AB_hydrolase_fold"/>
</dbReference>
<name>L8G0T5_PSED2</name>
<reference evidence="2" key="1">
    <citation type="submission" date="2010-09" db="EMBL/GenBank/DDBJ databases">
        <title>The genome sequence of Geomyces destructans 20631-21.</title>
        <authorList>
            <consortium name="The Broad Institute Genome Sequencing Platform"/>
            <person name="Cuomo C.A."/>
            <person name="Blehert D.S."/>
            <person name="Lorch J.M."/>
            <person name="Young S.K."/>
            <person name="Zeng Q."/>
            <person name="Gargeya S."/>
            <person name="Fitzgerald M."/>
            <person name="Haas B."/>
            <person name="Abouelleil A."/>
            <person name="Alvarado L."/>
            <person name="Arachchi H.M."/>
            <person name="Berlin A."/>
            <person name="Brown A."/>
            <person name="Chapman S.B."/>
            <person name="Chen Z."/>
            <person name="Dunbar C."/>
            <person name="Freedman E."/>
            <person name="Gearin G."/>
            <person name="Gellesch M."/>
            <person name="Goldberg J."/>
            <person name="Griggs A."/>
            <person name="Gujja S."/>
            <person name="Heiman D."/>
            <person name="Howarth C."/>
            <person name="Larson L."/>
            <person name="Lui A."/>
            <person name="MacDonald P.J.P."/>
            <person name="Montmayeur A."/>
            <person name="Murphy C."/>
            <person name="Neiman D."/>
            <person name="Pearson M."/>
            <person name="Priest M."/>
            <person name="Roberts A."/>
            <person name="Saif S."/>
            <person name="Shea T."/>
            <person name="Shenoy N."/>
            <person name="Sisk P."/>
            <person name="Stolte C."/>
            <person name="Sykes S."/>
            <person name="Wortman J."/>
            <person name="Nusbaum C."/>
            <person name="Birren B."/>
        </authorList>
    </citation>
    <scope>NUCLEOTIDE SEQUENCE [LARGE SCALE GENOMIC DNA]</scope>
    <source>
        <strain evidence="2">ATCC MYA-4855 / 20631-21</strain>
    </source>
</reference>